<proteinExistence type="predicted"/>
<dbReference type="OrthoDB" id="45518at2759"/>
<dbReference type="RefSeq" id="XP_014144686.1">
    <property type="nucleotide sequence ID" value="XM_014289211.1"/>
</dbReference>
<dbReference type="EMBL" id="KQ250241">
    <property type="protein sequence ID" value="KNC70784.1"/>
    <property type="molecule type" value="Genomic_DNA"/>
</dbReference>
<feature type="non-terminal residue" evidence="1">
    <location>
        <position position="41"/>
    </location>
</feature>
<dbReference type="Proteomes" id="UP000054560">
    <property type="component" value="Unassembled WGS sequence"/>
</dbReference>
<protein>
    <submittedName>
        <fullName evidence="1">Uncharacterized protein</fullName>
    </submittedName>
</protein>
<keyword evidence="2" id="KW-1185">Reference proteome</keyword>
<evidence type="ECO:0000313" key="1">
    <source>
        <dbReference type="EMBL" id="KNC70784.1"/>
    </source>
</evidence>
<evidence type="ECO:0000313" key="2">
    <source>
        <dbReference type="Proteomes" id="UP000054560"/>
    </source>
</evidence>
<organism evidence="1 2">
    <name type="scientific">Sphaeroforma arctica JP610</name>
    <dbReference type="NCBI Taxonomy" id="667725"/>
    <lineage>
        <taxon>Eukaryota</taxon>
        <taxon>Ichthyosporea</taxon>
        <taxon>Ichthyophonida</taxon>
        <taxon>Sphaeroforma</taxon>
    </lineage>
</organism>
<reference evidence="1 2" key="1">
    <citation type="submission" date="2011-02" db="EMBL/GenBank/DDBJ databases">
        <title>The Genome Sequence of Sphaeroforma arctica JP610.</title>
        <authorList>
            <consortium name="The Broad Institute Genome Sequencing Platform"/>
            <person name="Russ C."/>
            <person name="Cuomo C."/>
            <person name="Young S.K."/>
            <person name="Zeng Q."/>
            <person name="Gargeya S."/>
            <person name="Alvarado L."/>
            <person name="Berlin A."/>
            <person name="Chapman S.B."/>
            <person name="Chen Z."/>
            <person name="Freedman E."/>
            <person name="Gellesch M."/>
            <person name="Goldberg J."/>
            <person name="Griggs A."/>
            <person name="Gujja S."/>
            <person name="Heilman E."/>
            <person name="Heiman D."/>
            <person name="Howarth C."/>
            <person name="Mehta T."/>
            <person name="Neiman D."/>
            <person name="Pearson M."/>
            <person name="Roberts A."/>
            <person name="Saif S."/>
            <person name="Shea T."/>
            <person name="Shenoy N."/>
            <person name="Sisk P."/>
            <person name="Stolte C."/>
            <person name="Sykes S."/>
            <person name="White J."/>
            <person name="Yandava C."/>
            <person name="Burger G."/>
            <person name="Gray M.W."/>
            <person name="Holland P.W.H."/>
            <person name="King N."/>
            <person name="Lang F.B.F."/>
            <person name="Roger A.J."/>
            <person name="Ruiz-Trillo I."/>
            <person name="Haas B."/>
            <person name="Nusbaum C."/>
            <person name="Birren B."/>
        </authorList>
    </citation>
    <scope>NUCLEOTIDE SEQUENCE [LARGE SCALE GENOMIC DNA]</scope>
    <source>
        <strain evidence="1 2">JP610</strain>
    </source>
</reference>
<name>A0A0L0F2E6_9EUKA</name>
<dbReference type="GeneID" id="25917187"/>
<dbReference type="STRING" id="667725.A0A0L0F2E6"/>
<sequence length="41" mass="4877">MDDPNADTEWNDVLRKKGILPPKEKSEYEITEEKLEEMLIE</sequence>
<accession>A0A0L0F2E6</accession>
<dbReference type="AlphaFoldDB" id="A0A0L0F2E6"/>
<gene>
    <name evidence="1" type="ORF">SARC_16683</name>
</gene>